<dbReference type="Gene3D" id="2.40.50.140">
    <property type="entry name" value="Nucleic acid-binding proteins"/>
    <property type="match status" value="1"/>
</dbReference>
<evidence type="ECO:0000313" key="8">
    <source>
        <dbReference type="EMBL" id="CAH1425577.1"/>
    </source>
</evidence>
<dbReference type="PANTHER" id="PTHR47165:SF3">
    <property type="entry name" value="RETROTRANSPOSON-LIKE PROTEIN"/>
    <property type="match status" value="1"/>
</dbReference>
<dbReference type="PANTHER" id="PTHR47165">
    <property type="entry name" value="OS03G0429900 PROTEIN"/>
    <property type="match status" value="1"/>
</dbReference>
<name>A0AAU9MFV4_9ASTR</name>
<keyword evidence="9" id="KW-1185">Reference proteome</keyword>
<evidence type="ECO:0000256" key="6">
    <source>
        <dbReference type="SAM" id="MobiDB-lite"/>
    </source>
</evidence>
<dbReference type="Pfam" id="PF08646">
    <property type="entry name" value="Rep_fac-A_C"/>
    <property type="match status" value="1"/>
</dbReference>
<dbReference type="SUPFAM" id="SSF50249">
    <property type="entry name" value="Nucleic acid-binding proteins"/>
    <property type="match status" value="1"/>
</dbReference>
<dbReference type="CDD" id="cd04476">
    <property type="entry name" value="RPA1_DBD_C"/>
    <property type="match status" value="1"/>
</dbReference>
<dbReference type="InterPro" id="IPR047192">
    <property type="entry name" value="Euk_RPA1_DBD_C"/>
</dbReference>
<dbReference type="EMBL" id="CAKMRJ010002223">
    <property type="protein sequence ID" value="CAH1425577.1"/>
    <property type="molecule type" value="Genomic_DNA"/>
</dbReference>
<dbReference type="InterPro" id="IPR013955">
    <property type="entry name" value="Rep_factor-A_C"/>
</dbReference>
<evidence type="ECO:0000256" key="3">
    <source>
        <dbReference type="ARBA" id="ARBA00022771"/>
    </source>
</evidence>
<evidence type="ECO:0000256" key="5">
    <source>
        <dbReference type="ARBA" id="ARBA00023125"/>
    </source>
</evidence>
<keyword evidence="5" id="KW-0238">DNA-binding</keyword>
<dbReference type="InterPro" id="IPR012340">
    <property type="entry name" value="NA-bd_OB-fold"/>
</dbReference>
<keyword evidence="3" id="KW-0863">Zinc-finger</keyword>
<evidence type="ECO:0000259" key="7">
    <source>
        <dbReference type="Pfam" id="PF08646"/>
    </source>
</evidence>
<keyword evidence="4" id="KW-0862">Zinc</keyword>
<evidence type="ECO:0000313" key="9">
    <source>
        <dbReference type="Proteomes" id="UP001157418"/>
    </source>
</evidence>
<dbReference type="Proteomes" id="UP001157418">
    <property type="component" value="Unassembled WGS sequence"/>
</dbReference>
<comment type="similarity">
    <text evidence="1">Belongs to the replication factor A protein 1 family.</text>
</comment>
<feature type="domain" description="Replication factor A C-terminal" evidence="7">
    <location>
        <begin position="5"/>
        <end position="144"/>
    </location>
</feature>
<proteinExistence type="inferred from homology"/>
<evidence type="ECO:0000256" key="4">
    <source>
        <dbReference type="ARBA" id="ARBA00022833"/>
    </source>
</evidence>
<keyword evidence="2" id="KW-0479">Metal-binding</keyword>
<protein>
    <recommendedName>
        <fullName evidence="7">Replication factor A C-terminal domain-containing protein</fullName>
    </recommendedName>
</protein>
<comment type="caution">
    <text evidence="8">The sequence shown here is derived from an EMBL/GenBank/DDBJ whole genome shotgun (WGS) entry which is preliminary data.</text>
</comment>
<dbReference type="GO" id="GO:0008270">
    <property type="term" value="F:zinc ion binding"/>
    <property type="evidence" value="ECO:0007669"/>
    <property type="project" value="UniProtKB-KW"/>
</dbReference>
<sequence length="261" mass="29429">MKFLLVASIVNIRQNLRWYYEACYKCGKKITPVPRPNHSYTDPHKITETVVVQCKDPSCNNSDFHTVIKYIISINVQDGTGTIGLTLFDREAKRLLDISAYELKKIHEAAGDSDALFPMQLNVLKNRKFGFLVDITKYNVNNYNNIYTILKLTEDVSIVSELESKLELMSIESVSLNQVPLESDDVVQPVQKDVISQTDESFTPSTVDKSTATSPSKISTDLKRNLQDIYDVDSGDDLSSTKAKRKSIGEETQLLIPKVEK</sequence>
<gene>
    <name evidence="8" type="ORF">LVIROSA_LOCUS12711</name>
</gene>
<evidence type="ECO:0000256" key="2">
    <source>
        <dbReference type="ARBA" id="ARBA00022723"/>
    </source>
</evidence>
<accession>A0AAU9MFV4</accession>
<reference evidence="8 9" key="1">
    <citation type="submission" date="2022-01" db="EMBL/GenBank/DDBJ databases">
        <authorList>
            <person name="Xiong W."/>
            <person name="Schranz E."/>
        </authorList>
    </citation>
    <scope>NUCLEOTIDE SEQUENCE [LARGE SCALE GENOMIC DNA]</scope>
</reference>
<dbReference type="AlphaFoldDB" id="A0AAU9MFV4"/>
<feature type="region of interest" description="Disordered" evidence="6">
    <location>
        <begin position="198"/>
        <end position="218"/>
    </location>
</feature>
<organism evidence="8 9">
    <name type="scientific">Lactuca virosa</name>
    <dbReference type="NCBI Taxonomy" id="75947"/>
    <lineage>
        <taxon>Eukaryota</taxon>
        <taxon>Viridiplantae</taxon>
        <taxon>Streptophyta</taxon>
        <taxon>Embryophyta</taxon>
        <taxon>Tracheophyta</taxon>
        <taxon>Spermatophyta</taxon>
        <taxon>Magnoliopsida</taxon>
        <taxon>eudicotyledons</taxon>
        <taxon>Gunneridae</taxon>
        <taxon>Pentapetalae</taxon>
        <taxon>asterids</taxon>
        <taxon>campanulids</taxon>
        <taxon>Asterales</taxon>
        <taxon>Asteraceae</taxon>
        <taxon>Cichorioideae</taxon>
        <taxon>Cichorieae</taxon>
        <taxon>Lactucinae</taxon>
        <taxon>Lactuca</taxon>
    </lineage>
</organism>
<evidence type="ECO:0000256" key="1">
    <source>
        <dbReference type="ARBA" id="ARBA00005690"/>
    </source>
</evidence>
<dbReference type="GO" id="GO:0003677">
    <property type="term" value="F:DNA binding"/>
    <property type="evidence" value="ECO:0007669"/>
    <property type="project" value="UniProtKB-KW"/>
</dbReference>